<sequence length="147" mass="16479">MAVEAVAACRYCTATNEELAPVMAHIADLDWTRVFLYGDQTHRGRCVVLFKRHARELFELSEEERAGFIREVALVAAAIAKAVPCDKLNYAGYGDRADHLHFHVVPKTQDGPAWGQPFILNAETPVLLDAPDQQEMLLKLKQFLQST</sequence>
<dbReference type="Pfam" id="PF01230">
    <property type="entry name" value="HIT"/>
    <property type="match status" value="1"/>
</dbReference>
<dbReference type="AlphaFoldDB" id="A0A1P8JRS3"/>
<dbReference type="OrthoDB" id="9799145at2"/>
<evidence type="ECO:0000313" key="3">
    <source>
        <dbReference type="EMBL" id="APW36467.1"/>
    </source>
</evidence>
<dbReference type="GO" id="GO:0003824">
    <property type="term" value="F:catalytic activity"/>
    <property type="evidence" value="ECO:0007669"/>
    <property type="project" value="InterPro"/>
</dbReference>
<dbReference type="Proteomes" id="UP000186609">
    <property type="component" value="Chromosome"/>
</dbReference>
<keyword evidence="4" id="KW-1185">Reference proteome</keyword>
<proteinExistence type="predicted"/>
<reference evidence="3 4" key="1">
    <citation type="submission" date="2017-01" db="EMBL/GenBank/DDBJ databases">
        <authorList>
            <person name="Mah S.A."/>
            <person name="Swanson W.J."/>
            <person name="Moy G.W."/>
            <person name="Vacquier V.D."/>
        </authorList>
    </citation>
    <scope>NUCLEOTIDE SEQUENCE [LARGE SCALE GENOMIC DNA]</scope>
    <source>
        <strain evidence="3 4">DCY110</strain>
    </source>
</reference>
<gene>
    <name evidence="3" type="ORF">RD110_04000</name>
</gene>
<evidence type="ECO:0000313" key="4">
    <source>
        <dbReference type="Proteomes" id="UP000186609"/>
    </source>
</evidence>
<evidence type="ECO:0000259" key="2">
    <source>
        <dbReference type="PROSITE" id="PS51084"/>
    </source>
</evidence>
<evidence type="ECO:0000256" key="1">
    <source>
        <dbReference type="PROSITE-ProRule" id="PRU00464"/>
    </source>
</evidence>
<dbReference type="STRING" id="1842727.RD110_04000"/>
<dbReference type="PROSITE" id="PS51084">
    <property type="entry name" value="HIT_2"/>
    <property type="match status" value="1"/>
</dbReference>
<dbReference type="RefSeq" id="WP_076196916.1">
    <property type="nucleotide sequence ID" value="NZ_CP019236.1"/>
</dbReference>
<dbReference type="Gene3D" id="3.30.428.10">
    <property type="entry name" value="HIT-like"/>
    <property type="match status" value="1"/>
</dbReference>
<dbReference type="EMBL" id="CP019236">
    <property type="protein sequence ID" value="APW36467.1"/>
    <property type="molecule type" value="Genomic_DNA"/>
</dbReference>
<feature type="domain" description="HIT" evidence="2">
    <location>
        <begin position="10"/>
        <end position="114"/>
    </location>
</feature>
<dbReference type="KEGG" id="rhy:RD110_04000"/>
<dbReference type="SUPFAM" id="SSF54197">
    <property type="entry name" value="HIT-like"/>
    <property type="match status" value="1"/>
</dbReference>
<feature type="short sequence motif" description="Histidine triad motif" evidence="1">
    <location>
        <begin position="99"/>
        <end position="103"/>
    </location>
</feature>
<accession>A0A1P8JRS3</accession>
<organism evidence="3 4">
    <name type="scientific">Rhodoferax koreensis</name>
    <dbReference type="NCBI Taxonomy" id="1842727"/>
    <lineage>
        <taxon>Bacteria</taxon>
        <taxon>Pseudomonadati</taxon>
        <taxon>Pseudomonadota</taxon>
        <taxon>Betaproteobacteria</taxon>
        <taxon>Burkholderiales</taxon>
        <taxon>Comamonadaceae</taxon>
        <taxon>Rhodoferax</taxon>
    </lineage>
</organism>
<name>A0A1P8JRS3_9BURK</name>
<dbReference type="InterPro" id="IPR011146">
    <property type="entry name" value="HIT-like"/>
</dbReference>
<dbReference type="InterPro" id="IPR036265">
    <property type="entry name" value="HIT-like_sf"/>
</dbReference>
<protein>
    <recommendedName>
        <fullName evidence="2">HIT domain-containing protein</fullName>
    </recommendedName>
</protein>